<dbReference type="PRINTS" id="PR00237">
    <property type="entry name" value="GPCRRHODOPSN"/>
</dbReference>
<evidence type="ECO:0000256" key="6">
    <source>
        <dbReference type="ARBA" id="ARBA00023136"/>
    </source>
</evidence>
<keyword evidence="3 9" id="KW-0812">Transmembrane</keyword>
<dbReference type="InterPro" id="IPR000276">
    <property type="entry name" value="GPCR_Rhodpsn"/>
</dbReference>
<dbReference type="SMART" id="SM01381">
    <property type="entry name" value="7TM_GPCR_Srsx"/>
    <property type="match status" value="1"/>
</dbReference>
<name>A0ABM4DKB8_HYDVU</name>
<evidence type="ECO:0000256" key="2">
    <source>
        <dbReference type="ARBA" id="ARBA00022475"/>
    </source>
</evidence>
<keyword evidence="5 9" id="KW-0297">G-protein coupled receptor</keyword>
<evidence type="ECO:0000256" key="4">
    <source>
        <dbReference type="ARBA" id="ARBA00022989"/>
    </source>
</evidence>
<evidence type="ECO:0000256" key="7">
    <source>
        <dbReference type="ARBA" id="ARBA00023170"/>
    </source>
</evidence>
<evidence type="ECO:0000256" key="9">
    <source>
        <dbReference type="RuleBase" id="RU000688"/>
    </source>
</evidence>
<protein>
    <submittedName>
        <fullName evidence="13">Adenosine receptor A3-like</fullName>
    </submittedName>
</protein>
<sequence length="350" mass="40178">MNETEHCKVLISPSFSTAEKLIFLIVNLFTAFIAIFGNCLVITVVFLNSKLQTRSVCFLVFLSVTDFITGVLVQPLSMAIILRKWDNKTNCYLSMFLAFIATIMCGSSASMLTLISYDRYMHLSKLNNYSVHMTSFKIKILLIAVSMYPALTGIFMFTILSSVFYYLVIIESLLLMIIMCFCYYKSWKIVKNQALKRTQSKENKRLVDRHWKVAKSMVILITFYFLAWTPLTVFTAFDEIRKLFKYDLGIHDHNKLCILYFCLLCGFANAAVNPFIYFQRNSKLRKPMATLLNKILCSACRVAEIELLNENDNVNASNTGNLNKNGFCNNVFLNKIVENKEASLQLNLKD</sequence>
<dbReference type="PROSITE" id="PS50262">
    <property type="entry name" value="G_PROTEIN_RECEP_F1_2"/>
    <property type="match status" value="1"/>
</dbReference>
<evidence type="ECO:0000256" key="10">
    <source>
        <dbReference type="SAM" id="Phobius"/>
    </source>
</evidence>
<dbReference type="SUPFAM" id="SSF81321">
    <property type="entry name" value="Family A G protein-coupled receptor-like"/>
    <property type="match status" value="1"/>
</dbReference>
<dbReference type="PROSITE" id="PS00237">
    <property type="entry name" value="G_PROTEIN_RECEP_F1_1"/>
    <property type="match status" value="1"/>
</dbReference>
<evidence type="ECO:0000313" key="12">
    <source>
        <dbReference type="Proteomes" id="UP001652625"/>
    </source>
</evidence>
<comment type="subcellular location">
    <subcellularLocation>
        <location evidence="1">Cell membrane</location>
        <topology evidence="1">Multi-pass membrane protein</topology>
    </subcellularLocation>
</comment>
<dbReference type="Gene3D" id="1.20.1070.10">
    <property type="entry name" value="Rhodopsin 7-helix transmembrane proteins"/>
    <property type="match status" value="1"/>
</dbReference>
<evidence type="ECO:0000259" key="11">
    <source>
        <dbReference type="PROSITE" id="PS50262"/>
    </source>
</evidence>
<keyword evidence="6 10" id="KW-0472">Membrane</keyword>
<organism evidence="12 13">
    <name type="scientific">Hydra vulgaris</name>
    <name type="common">Hydra</name>
    <name type="synonym">Hydra attenuata</name>
    <dbReference type="NCBI Taxonomy" id="6087"/>
    <lineage>
        <taxon>Eukaryota</taxon>
        <taxon>Metazoa</taxon>
        <taxon>Cnidaria</taxon>
        <taxon>Hydrozoa</taxon>
        <taxon>Hydroidolina</taxon>
        <taxon>Anthoathecata</taxon>
        <taxon>Aplanulata</taxon>
        <taxon>Hydridae</taxon>
        <taxon>Hydra</taxon>
    </lineage>
</organism>
<reference evidence="13" key="1">
    <citation type="submission" date="2025-08" db="UniProtKB">
        <authorList>
            <consortium name="RefSeq"/>
        </authorList>
    </citation>
    <scope>IDENTIFICATION</scope>
</reference>
<proteinExistence type="inferred from homology"/>
<evidence type="ECO:0000256" key="1">
    <source>
        <dbReference type="ARBA" id="ARBA00004651"/>
    </source>
</evidence>
<dbReference type="Pfam" id="PF00001">
    <property type="entry name" value="7tm_1"/>
    <property type="match status" value="1"/>
</dbReference>
<dbReference type="CDD" id="cd00637">
    <property type="entry name" value="7tm_classA_rhodopsin-like"/>
    <property type="match status" value="1"/>
</dbReference>
<feature type="domain" description="G-protein coupled receptors family 1 profile" evidence="11">
    <location>
        <begin position="37"/>
        <end position="277"/>
    </location>
</feature>
<keyword evidence="4 10" id="KW-1133">Transmembrane helix</keyword>
<gene>
    <name evidence="13" type="primary">LOC136091391</name>
</gene>
<comment type="similarity">
    <text evidence="9">Belongs to the G-protein coupled receptor 1 family.</text>
</comment>
<feature type="transmembrane region" description="Helical" evidence="10">
    <location>
        <begin position="59"/>
        <end position="82"/>
    </location>
</feature>
<evidence type="ECO:0000313" key="13">
    <source>
        <dbReference type="RefSeq" id="XP_065674974.1"/>
    </source>
</evidence>
<feature type="transmembrane region" description="Helical" evidence="10">
    <location>
        <begin position="257"/>
        <end position="278"/>
    </location>
</feature>
<feature type="transmembrane region" description="Helical" evidence="10">
    <location>
        <begin position="94"/>
        <end position="117"/>
    </location>
</feature>
<dbReference type="GeneID" id="136091391"/>
<keyword evidence="2" id="KW-1003">Cell membrane</keyword>
<dbReference type="RefSeq" id="XP_065674974.1">
    <property type="nucleotide sequence ID" value="XM_065818902.1"/>
</dbReference>
<keyword evidence="12" id="KW-1185">Reference proteome</keyword>
<dbReference type="PANTHER" id="PTHR24249:SF372">
    <property type="entry name" value="G-PROTEIN COUPLED RECEPTORS FAMILY 1 PROFILE DOMAIN-CONTAINING PROTEIN"/>
    <property type="match status" value="1"/>
</dbReference>
<dbReference type="Proteomes" id="UP001652625">
    <property type="component" value="Chromosome 15"/>
</dbReference>
<feature type="transmembrane region" description="Helical" evidence="10">
    <location>
        <begin position="138"/>
        <end position="157"/>
    </location>
</feature>
<accession>A0ABM4DKB8</accession>
<dbReference type="PANTHER" id="PTHR24249">
    <property type="entry name" value="HISTAMINE RECEPTOR-RELATED G-PROTEIN COUPLED RECEPTOR"/>
    <property type="match status" value="1"/>
</dbReference>
<feature type="transmembrane region" description="Helical" evidence="10">
    <location>
        <begin position="213"/>
        <end position="237"/>
    </location>
</feature>
<keyword evidence="7 9" id="KW-0675">Receptor</keyword>
<evidence type="ECO:0000256" key="8">
    <source>
        <dbReference type="ARBA" id="ARBA00023224"/>
    </source>
</evidence>
<feature type="transmembrane region" description="Helical" evidence="10">
    <location>
        <begin position="163"/>
        <end position="184"/>
    </location>
</feature>
<feature type="transmembrane region" description="Helical" evidence="10">
    <location>
        <begin position="21"/>
        <end position="47"/>
    </location>
</feature>
<dbReference type="InterPro" id="IPR050569">
    <property type="entry name" value="TAAR"/>
</dbReference>
<evidence type="ECO:0000256" key="5">
    <source>
        <dbReference type="ARBA" id="ARBA00023040"/>
    </source>
</evidence>
<keyword evidence="8 9" id="KW-0807">Transducer</keyword>
<dbReference type="InterPro" id="IPR017452">
    <property type="entry name" value="GPCR_Rhodpsn_7TM"/>
</dbReference>
<evidence type="ECO:0000256" key="3">
    <source>
        <dbReference type="ARBA" id="ARBA00022692"/>
    </source>
</evidence>